<dbReference type="AlphaFoldDB" id="A0A5B7CFD5"/>
<accession>A0A5B7CFD5</accession>
<organism evidence="2 3">
    <name type="scientific">Portunus trituberculatus</name>
    <name type="common">Swimming crab</name>
    <name type="synonym">Neptunus trituberculatus</name>
    <dbReference type="NCBI Taxonomy" id="210409"/>
    <lineage>
        <taxon>Eukaryota</taxon>
        <taxon>Metazoa</taxon>
        <taxon>Ecdysozoa</taxon>
        <taxon>Arthropoda</taxon>
        <taxon>Crustacea</taxon>
        <taxon>Multicrustacea</taxon>
        <taxon>Malacostraca</taxon>
        <taxon>Eumalacostraca</taxon>
        <taxon>Eucarida</taxon>
        <taxon>Decapoda</taxon>
        <taxon>Pleocyemata</taxon>
        <taxon>Brachyura</taxon>
        <taxon>Eubrachyura</taxon>
        <taxon>Portunoidea</taxon>
        <taxon>Portunidae</taxon>
        <taxon>Portuninae</taxon>
        <taxon>Portunus</taxon>
    </lineage>
</organism>
<name>A0A5B7CFD5_PORTR</name>
<protein>
    <submittedName>
        <fullName evidence="2">Uncharacterized protein</fullName>
    </submittedName>
</protein>
<sequence length="59" mass="6447">MACAEVPRHPVIRTRAARASLASHQPPADSRAFNVSTAPPKRLPRHSRRAGRATSRGKH</sequence>
<feature type="region of interest" description="Disordered" evidence="1">
    <location>
        <begin position="16"/>
        <end position="59"/>
    </location>
</feature>
<evidence type="ECO:0000256" key="1">
    <source>
        <dbReference type="SAM" id="MobiDB-lite"/>
    </source>
</evidence>
<evidence type="ECO:0000313" key="2">
    <source>
        <dbReference type="EMBL" id="MPC07975.1"/>
    </source>
</evidence>
<evidence type="ECO:0000313" key="3">
    <source>
        <dbReference type="Proteomes" id="UP000324222"/>
    </source>
</evidence>
<proteinExistence type="predicted"/>
<feature type="compositionally biased region" description="Basic residues" evidence="1">
    <location>
        <begin position="42"/>
        <end position="59"/>
    </location>
</feature>
<dbReference type="Proteomes" id="UP000324222">
    <property type="component" value="Unassembled WGS sequence"/>
</dbReference>
<dbReference type="EMBL" id="VSRR010000013">
    <property type="protein sequence ID" value="MPC07975.1"/>
    <property type="molecule type" value="Genomic_DNA"/>
</dbReference>
<gene>
    <name evidence="2" type="ORF">E2C01_000543</name>
</gene>
<reference evidence="2 3" key="1">
    <citation type="submission" date="2019-05" db="EMBL/GenBank/DDBJ databases">
        <title>Another draft genome of Portunus trituberculatus and its Hox gene families provides insights of decapod evolution.</title>
        <authorList>
            <person name="Jeong J.-H."/>
            <person name="Song I."/>
            <person name="Kim S."/>
            <person name="Choi T."/>
            <person name="Kim D."/>
            <person name="Ryu S."/>
            <person name="Kim W."/>
        </authorList>
    </citation>
    <scope>NUCLEOTIDE SEQUENCE [LARGE SCALE GENOMIC DNA]</scope>
    <source>
        <tissue evidence="2">Muscle</tissue>
    </source>
</reference>
<comment type="caution">
    <text evidence="2">The sequence shown here is derived from an EMBL/GenBank/DDBJ whole genome shotgun (WGS) entry which is preliminary data.</text>
</comment>
<keyword evidence="3" id="KW-1185">Reference proteome</keyword>